<dbReference type="AlphaFoldDB" id="A0AA47ABH7"/>
<dbReference type="EMBL" id="CP110419">
    <property type="protein sequence ID" value="UZG52008.1"/>
    <property type="molecule type" value="Genomic_DNA"/>
</dbReference>
<dbReference type="KEGG" id="vrg:OKW85_10145"/>
<sequence length="71" mass="7917">MATLVEKEVLIEIIGNVVASVAYTVDVDNSDLVSLLRLQDKLYGMSPEEVDYEKELAFIKDKKAILESISN</sequence>
<proteinExistence type="predicted"/>
<evidence type="ECO:0000313" key="1">
    <source>
        <dbReference type="EMBL" id="UZG52008.1"/>
    </source>
</evidence>
<protein>
    <submittedName>
        <fullName evidence="1">Uncharacterized protein</fullName>
    </submittedName>
</protein>
<accession>A0AA47ABH7</accession>
<dbReference type="Proteomes" id="UP001164244">
    <property type="component" value="Plasmid pVr3468"/>
</dbReference>
<reference evidence="1" key="1">
    <citation type="submission" date="2022-11" db="EMBL/GenBank/DDBJ databases">
        <title>Complete genome sequence of Veillonella rogosae KCOM 3468 isolated from human Subgingival dental plaque of Chronic peridontitis Lesion.</title>
        <authorList>
            <person name="Park S.-N."/>
            <person name="Lim Y.K."/>
            <person name="Kook J.-K."/>
        </authorList>
    </citation>
    <scope>NUCLEOTIDE SEQUENCE</scope>
    <source>
        <strain evidence="1">KCOM 3468</strain>
        <plasmid evidence="1">pVr3468</plasmid>
    </source>
</reference>
<gene>
    <name evidence="1" type="ORF">OKW85_10145</name>
</gene>
<organism evidence="1 2">
    <name type="scientific">Veillonella rogosae</name>
    <dbReference type="NCBI Taxonomy" id="423477"/>
    <lineage>
        <taxon>Bacteria</taxon>
        <taxon>Bacillati</taxon>
        <taxon>Bacillota</taxon>
        <taxon>Negativicutes</taxon>
        <taxon>Veillonellales</taxon>
        <taxon>Veillonellaceae</taxon>
        <taxon>Veillonella</taxon>
    </lineage>
</organism>
<evidence type="ECO:0000313" key="2">
    <source>
        <dbReference type="Proteomes" id="UP001164244"/>
    </source>
</evidence>
<name>A0AA47ABH7_9FIRM</name>
<dbReference type="RefSeq" id="WP_265139177.1">
    <property type="nucleotide sequence ID" value="NZ_CP110419.1"/>
</dbReference>
<geneLocation type="plasmid" evidence="1 2">
    <name>pVr3468</name>
</geneLocation>
<keyword evidence="1" id="KW-0614">Plasmid</keyword>